<dbReference type="EMBL" id="WOCE01000002">
    <property type="protein sequence ID" value="KAE9618859.1"/>
    <property type="molecule type" value="Genomic_DNA"/>
</dbReference>
<proteinExistence type="predicted"/>
<reference evidence="8" key="1">
    <citation type="journal article" date="2020" name="Nat. Commun.">
        <title>Genome sequence of the cluster root forming white lupin.</title>
        <authorList>
            <person name="Hufnagel B."/>
            <person name="Marques A."/>
            <person name="Soriano A."/>
            <person name="Marques L."/>
            <person name="Divol F."/>
            <person name="Doumas P."/>
            <person name="Sallet E."/>
            <person name="Mancinotti D."/>
            <person name="Carrere S."/>
            <person name="Marande W."/>
            <person name="Arribat S."/>
            <person name="Keller J."/>
            <person name="Huneau C."/>
            <person name="Blein T."/>
            <person name="Aime D."/>
            <person name="Laguerre M."/>
            <person name="Taylor J."/>
            <person name="Schubert V."/>
            <person name="Nelson M."/>
            <person name="Geu-Flores F."/>
            <person name="Crespi M."/>
            <person name="Gallardo-Guerrero K."/>
            <person name="Delaux P.-M."/>
            <person name="Salse J."/>
            <person name="Berges H."/>
            <person name="Guyot R."/>
            <person name="Gouzy J."/>
            <person name="Peret B."/>
        </authorList>
    </citation>
    <scope>NUCLEOTIDE SEQUENCE [LARGE SCALE GENOMIC DNA]</scope>
    <source>
        <strain evidence="8">cv. Amiga</strain>
    </source>
</reference>
<evidence type="ECO:0000256" key="2">
    <source>
        <dbReference type="ARBA" id="ARBA00022692"/>
    </source>
</evidence>
<dbReference type="InterPro" id="IPR039421">
    <property type="entry name" value="Type_1_exporter"/>
</dbReference>
<dbReference type="SUPFAM" id="SSF90123">
    <property type="entry name" value="ABC transporter transmembrane region"/>
    <property type="match status" value="1"/>
</dbReference>
<dbReference type="InterPro" id="IPR036640">
    <property type="entry name" value="ABC1_TM_sf"/>
</dbReference>
<evidence type="ECO:0000256" key="1">
    <source>
        <dbReference type="ARBA" id="ARBA00004141"/>
    </source>
</evidence>
<keyword evidence="3 5" id="KW-1133">Transmembrane helix</keyword>
<accession>A0A6A4QZ05</accession>
<dbReference type="PANTHER" id="PTHR24222">
    <property type="entry name" value="ABC TRANSPORTER B FAMILY"/>
    <property type="match status" value="1"/>
</dbReference>
<dbReference type="OrthoDB" id="1429370at2759"/>
<dbReference type="InterPro" id="IPR011527">
    <property type="entry name" value="ABC1_TM_dom"/>
</dbReference>
<evidence type="ECO:0000256" key="4">
    <source>
        <dbReference type="ARBA" id="ARBA00023136"/>
    </source>
</evidence>
<feature type="domain" description="ABC transmembrane type-1" evidence="6">
    <location>
        <begin position="9"/>
        <end position="89"/>
    </location>
</feature>
<dbReference type="PROSITE" id="PS50929">
    <property type="entry name" value="ABC_TM1F"/>
    <property type="match status" value="1"/>
</dbReference>
<comment type="subcellular location">
    <subcellularLocation>
        <location evidence="1">Membrane</location>
        <topology evidence="1">Multi-pass membrane protein</topology>
    </subcellularLocation>
</comment>
<keyword evidence="4 5" id="KW-0472">Membrane</keyword>
<feature type="transmembrane region" description="Helical" evidence="5">
    <location>
        <begin position="21"/>
        <end position="39"/>
    </location>
</feature>
<organism evidence="7 8">
    <name type="scientific">Lupinus albus</name>
    <name type="common">White lupine</name>
    <name type="synonym">Lupinus termis</name>
    <dbReference type="NCBI Taxonomy" id="3870"/>
    <lineage>
        <taxon>Eukaryota</taxon>
        <taxon>Viridiplantae</taxon>
        <taxon>Streptophyta</taxon>
        <taxon>Embryophyta</taxon>
        <taxon>Tracheophyta</taxon>
        <taxon>Spermatophyta</taxon>
        <taxon>Magnoliopsida</taxon>
        <taxon>eudicotyledons</taxon>
        <taxon>Gunneridae</taxon>
        <taxon>Pentapetalae</taxon>
        <taxon>rosids</taxon>
        <taxon>fabids</taxon>
        <taxon>Fabales</taxon>
        <taxon>Fabaceae</taxon>
        <taxon>Papilionoideae</taxon>
        <taxon>50 kb inversion clade</taxon>
        <taxon>genistoids sensu lato</taxon>
        <taxon>core genistoids</taxon>
        <taxon>Genisteae</taxon>
        <taxon>Lupinus</taxon>
    </lineage>
</organism>
<keyword evidence="2 5" id="KW-0812">Transmembrane</keyword>
<evidence type="ECO:0000313" key="7">
    <source>
        <dbReference type="EMBL" id="KAE9618859.1"/>
    </source>
</evidence>
<comment type="caution">
    <text evidence="7">The sequence shown here is derived from an EMBL/GenBank/DDBJ whole genome shotgun (WGS) entry which is preliminary data.</text>
</comment>
<dbReference type="AlphaFoldDB" id="A0A6A4QZ05"/>
<dbReference type="Pfam" id="PF00664">
    <property type="entry name" value="ABC_membrane"/>
    <property type="match status" value="1"/>
</dbReference>
<dbReference type="GO" id="GO:0005886">
    <property type="term" value="C:plasma membrane"/>
    <property type="evidence" value="ECO:0007669"/>
    <property type="project" value="TreeGrafter"/>
</dbReference>
<dbReference type="Gene3D" id="1.20.1560.10">
    <property type="entry name" value="ABC transporter type 1, transmembrane domain"/>
    <property type="match status" value="1"/>
</dbReference>
<evidence type="ECO:0000256" key="5">
    <source>
        <dbReference type="SAM" id="Phobius"/>
    </source>
</evidence>
<dbReference type="PANTHER" id="PTHR24222:SF63">
    <property type="entry name" value="ATP BINDING CASSETTE SUBFAMILY B"/>
    <property type="match status" value="1"/>
</dbReference>
<keyword evidence="8" id="KW-1185">Reference proteome</keyword>
<protein>
    <submittedName>
        <fullName evidence="7">Putative xenobiotic-transporting ATPase</fullName>
    </submittedName>
</protein>
<sequence length="92" mass="9939">MPNLLKHKSYLSEQVGKFLQLVATFIGGFVIAFVKGWLLTAVMMTTLPLLVLSGAAMAVIMGRMTSEGQTAYAKAAHIVEQTIGSIRTVCCY</sequence>
<name>A0A6A4QZ05_LUPAL</name>
<evidence type="ECO:0000259" key="6">
    <source>
        <dbReference type="PROSITE" id="PS50929"/>
    </source>
</evidence>
<dbReference type="Proteomes" id="UP000447434">
    <property type="component" value="Chromosome 2"/>
</dbReference>
<gene>
    <name evidence="7" type="ORF">Lalb_Chr02g0147111</name>
</gene>
<dbReference type="GO" id="GO:0140359">
    <property type="term" value="F:ABC-type transporter activity"/>
    <property type="evidence" value="ECO:0007669"/>
    <property type="project" value="InterPro"/>
</dbReference>
<feature type="transmembrane region" description="Helical" evidence="5">
    <location>
        <begin position="45"/>
        <end position="64"/>
    </location>
</feature>
<dbReference type="GO" id="GO:0005524">
    <property type="term" value="F:ATP binding"/>
    <property type="evidence" value="ECO:0007669"/>
    <property type="project" value="InterPro"/>
</dbReference>
<evidence type="ECO:0000313" key="8">
    <source>
        <dbReference type="Proteomes" id="UP000447434"/>
    </source>
</evidence>
<evidence type="ECO:0000256" key="3">
    <source>
        <dbReference type="ARBA" id="ARBA00022989"/>
    </source>
</evidence>